<keyword evidence="1" id="KW-0472">Membrane</keyword>
<dbReference type="RefSeq" id="WP_108178678.1">
    <property type="nucleotide sequence ID" value="NZ_PZZL01000008.1"/>
</dbReference>
<comment type="caution">
    <text evidence="2">The sequence shown here is derived from an EMBL/GenBank/DDBJ whole genome shotgun (WGS) entry which is preliminary data.</text>
</comment>
<evidence type="ECO:0000256" key="1">
    <source>
        <dbReference type="SAM" id="Phobius"/>
    </source>
</evidence>
<keyword evidence="1" id="KW-1133">Transmembrane helix</keyword>
<dbReference type="AlphaFoldDB" id="A0A2T4YZA7"/>
<evidence type="ECO:0000313" key="2">
    <source>
        <dbReference type="EMBL" id="PTM52294.1"/>
    </source>
</evidence>
<proteinExistence type="predicted"/>
<sequence length="228" mass="23659">MRPGGTADAPVSPRGTAAGEVFALLRAGFVAVVATVMLASCAYVPVAVDGVAVRPDVAAAPAADTPWIFVPANGWITRDTVTPVSVGACADPSCSQKVAVAVIEARGAEARTLLRSLNDPRGLATRVIEGNRRRIALVTQAQRGVPRATAARRIPLRVTARTAGFRHRDLRGFTLEMRRAAAGRSDARPAHAAVLARPRGGSVKLVLVIGERAGPVQATARAVADANL</sequence>
<reference evidence="2 3" key="1">
    <citation type="submission" date="2018-04" db="EMBL/GenBank/DDBJ databases">
        <title>Genomic Encyclopedia of Archaeal and Bacterial Type Strains, Phase II (KMG-II): from individual species to whole genera.</title>
        <authorList>
            <person name="Goeker M."/>
        </authorList>
    </citation>
    <scope>NUCLEOTIDE SEQUENCE [LARGE SCALE GENOMIC DNA]</scope>
    <source>
        <strain evidence="2 3">DSM 25521</strain>
    </source>
</reference>
<protein>
    <submittedName>
        <fullName evidence="2">Uncharacterized protein</fullName>
    </submittedName>
</protein>
<accession>A0A2T4YZA7</accession>
<evidence type="ECO:0000313" key="3">
    <source>
        <dbReference type="Proteomes" id="UP000241808"/>
    </source>
</evidence>
<name>A0A2T4YZA7_9HYPH</name>
<keyword evidence="3" id="KW-1185">Reference proteome</keyword>
<gene>
    <name evidence="2" type="ORF">C8P69_10894</name>
</gene>
<dbReference type="EMBL" id="PZZL01000008">
    <property type="protein sequence ID" value="PTM52294.1"/>
    <property type="molecule type" value="Genomic_DNA"/>
</dbReference>
<keyword evidence="1" id="KW-0812">Transmembrane</keyword>
<dbReference type="Proteomes" id="UP000241808">
    <property type="component" value="Unassembled WGS sequence"/>
</dbReference>
<organism evidence="2 3">
    <name type="scientific">Phreatobacter oligotrophus</name>
    <dbReference type="NCBI Taxonomy" id="1122261"/>
    <lineage>
        <taxon>Bacteria</taxon>
        <taxon>Pseudomonadati</taxon>
        <taxon>Pseudomonadota</taxon>
        <taxon>Alphaproteobacteria</taxon>
        <taxon>Hyphomicrobiales</taxon>
        <taxon>Phreatobacteraceae</taxon>
        <taxon>Phreatobacter</taxon>
    </lineage>
</organism>
<feature type="transmembrane region" description="Helical" evidence="1">
    <location>
        <begin position="21"/>
        <end position="46"/>
    </location>
</feature>
<dbReference type="OrthoDB" id="9809949at2"/>